<evidence type="ECO:0000256" key="2">
    <source>
        <dbReference type="SAM" id="SignalP"/>
    </source>
</evidence>
<gene>
    <name evidence="4" type="ORF">LshimejAT787_1204830</name>
</gene>
<evidence type="ECO:0000313" key="5">
    <source>
        <dbReference type="Proteomes" id="UP001063166"/>
    </source>
</evidence>
<protein>
    <recommendedName>
        <fullName evidence="3">DUF5648 domain-containing protein</fullName>
    </recommendedName>
</protein>
<name>A0A9P3PWZ5_LYOSH</name>
<dbReference type="Pfam" id="PF18885">
    <property type="entry name" value="DUF5648"/>
    <property type="match status" value="1"/>
</dbReference>
<evidence type="ECO:0000313" key="4">
    <source>
        <dbReference type="EMBL" id="GLB43034.1"/>
    </source>
</evidence>
<dbReference type="Proteomes" id="UP001063166">
    <property type="component" value="Unassembled WGS sequence"/>
</dbReference>
<keyword evidence="5" id="KW-1185">Reference proteome</keyword>
<proteinExistence type="predicted"/>
<accession>A0A9P3PWZ5</accession>
<feature type="chain" id="PRO_5040473030" description="DUF5648 domain-containing protein" evidence="2">
    <location>
        <begin position="18"/>
        <end position="247"/>
    </location>
</feature>
<dbReference type="AlphaFoldDB" id="A0A9P3PWZ5"/>
<feature type="compositionally biased region" description="Low complexity" evidence="1">
    <location>
        <begin position="74"/>
        <end position="109"/>
    </location>
</feature>
<comment type="caution">
    <text evidence="4">The sequence shown here is derived from an EMBL/GenBank/DDBJ whole genome shotgun (WGS) entry which is preliminary data.</text>
</comment>
<dbReference type="OrthoDB" id="9971254at2759"/>
<sequence>MKLSLLLLTAFAGCAVAASIVDVPEARDVALEAELYERELASADTGLFSREAEGVDMELDAELFGRDNEAKEANAPNAQNSQNQGNSQNQAAPKAQNPSAPQSQNPASPQREDPAAPPRQCPTRRQATPFIRRGSFPFRTTRIIGFFFSTRRFNTVPLFFLFHPRTNDFFYTTNVAERNNAIRNLGYQNRGVAGFIFFNQRCGGSPLFRMFNPRRGQHFYTTSPAERANAKRLGWNDEGVTGFIFRF</sequence>
<organism evidence="4 5">
    <name type="scientific">Lyophyllum shimeji</name>
    <name type="common">Hon-shimeji</name>
    <name type="synonym">Tricholoma shimeji</name>
    <dbReference type="NCBI Taxonomy" id="47721"/>
    <lineage>
        <taxon>Eukaryota</taxon>
        <taxon>Fungi</taxon>
        <taxon>Dikarya</taxon>
        <taxon>Basidiomycota</taxon>
        <taxon>Agaricomycotina</taxon>
        <taxon>Agaricomycetes</taxon>
        <taxon>Agaricomycetidae</taxon>
        <taxon>Agaricales</taxon>
        <taxon>Tricholomatineae</taxon>
        <taxon>Lyophyllaceae</taxon>
        <taxon>Lyophyllum</taxon>
    </lineage>
</organism>
<evidence type="ECO:0000259" key="3">
    <source>
        <dbReference type="Pfam" id="PF18885"/>
    </source>
</evidence>
<dbReference type="InterPro" id="IPR043708">
    <property type="entry name" value="DUF5648"/>
</dbReference>
<feature type="signal peptide" evidence="2">
    <location>
        <begin position="1"/>
        <end position="17"/>
    </location>
</feature>
<feature type="domain" description="DUF5648" evidence="3">
    <location>
        <begin position="150"/>
        <end position="243"/>
    </location>
</feature>
<feature type="region of interest" description="Disordered" evidence="1">
    <location>
        <begin position="74"/>
        <end position="132"/>
    </location>
</feature>
<dbReference type="EMBL" id="BRPK01000012">
    <property type="protein sequence ID" value="GLB43034.1"/>
    <property type="molecule type" value="Genomic_DNA"/>
</dbReference>
<reference evidence="4" key="1">
    <citation type="submission" date="2022-07" db="EMBL/GenBank/DDBJ databases">
        <title>The genome of Lyophyllum shimeji provides insight into the initial evolution of ectomycorrhizal fungal genome.</title>
        <authorList>
            <person name="Kobayashi Y."/>
            <person name="Shibata T."/>
            <person name="Hirakawa H."/>
            <person name="Shigenobu S."/>
            <person name="Nishiyama T."/>
            <person name="Yamada A."/>
            <person name="Hasebe M."/>
            <person name="Kawaguchi M."/>
        </authorList>
    </citation>
    <scope>NUCLEOTIDE SEQUENCE</scope>
    <source>
        <strain evidence="4">AT787</strain>
    </source>
</reference>
<keyword evidence="2" id="KW-0732">Signal</keyword>
<evidence type="ECO:0000256" key="1">
    <source>
        <dbReference type="SAM" id="MobiDB-lite"/>
    </source>
</evidence>